<comment type="similarity">
    <text evidence="2">Belongs to the AzlC family.</text>
</comment>
<keyword evidence="6 8" id="KW-1133">Transmembrane helix</keyword>
<comment type="caution">
    <text evidence="9">The sequence shown here is derived from an EMBL/GenBank/DDBJ whole genome shotgun (WGS) entry which is preliminary data.</text>
</comment>
<evidence type="ECO:0000256" key="6">
    <source>
        <dbReference type="ARBA" id="ARBA00022989"/>
    </source>
</evidence>
<evidence type="ECO:0000256" key="7">
    <source>
        <dbReference type="ARBA" id="ARBA00023136"/>
    </source>
</evidence>
<gene>
    <name evidence="9" type="ORF">Talka_02158</name>
</gene>
<evidence type="ECO:0000256" key="2">
    <source>
        <dbReference type="ARBA" id="ARBA00010735"/>
    </source>
</evidence>
<evidence type="ECO:0000256" key="1">
    <source>
        <dbReference type="ARBA" id="ARBA00004651"/>
    </source>
</evidence>
<dbReference type="GO" id="GO:1903785">
    <property type="term" value="P:L-valine transmembrane transport"/>
    <property type="evidence" value="ECO:0007669"/>
    <property type="project" value="TreeGrafter"/>
</dbReference>
<evidence type="ECO:0000256" key="4">
    <source>
        <dbReference type="ARBA" id="ARBA00022475"/>
    </source>
</evidence>
<evidence type="ECO:0000313" key="9">
    <source>
        <dbReference type="EMBL" id="TSE18412.1"/>
    </source>
</evidence>
<dbReference type="GO" id="GO:0005886">
    <property type="term" value="C:plasma membrane"/>
    <property type="evidence" value="ECO:0007669"/>
    <property type="project" value="UniProtKB-SubCell"/>
</dbReference>
<evidence type="ECO:0000313" key="10">
    <source>
        <dbReference type="Proteomes" id="UP000315736"/>
    </source>
</evidence>
<keyword evidence="5 8" id="KW-0812">Transmembrane</keyword>
<keyword evidence="3" id="KW-0813">Transport</keyword>
<protein>
    <submittedName>
        <fullName evidence="9">AzlC: azaleucine resistance protein AzlC</fullName>
    </submittedName>
</protein>
<proteinExistence type="inferred from homology"/>
<keyword evidence="4" id="KW-1003">Cell membrane</keyword>
<dbReference type="OrthoDB" id="9179311at2"/>
<evidence type="ECO:0000256" key="3">
    <source>
        <dbReference type="ARBA" id="ARBA00022448"/>
    </source>
</evidence>
<reference evidence="9 10" key="1">
    <citation type="submission" date="2019-07" db="EMBL/GenBank/DDBJ databases">
        <title>Tepidimonas alkaliphilus YIM 72238 draft genome.</title>
        <authorList>
            <person name="Da Costa M.S."/>
            <person name="Froufe H.J.C."/>
            <person name="Egas C."/>
            <person name="Albuquerque L."/>
        </authorList>
    </citation>
    <scope>NUCLEOTIDE SEQUENCE [LARGE SCALE GENOMIC DNA]</scope>
    <source>
        <strain evidence="9 10">YIM 72238</strain>
    </source>
</reference>
<evidence type="ECO:0000256" key="8">
    <source>
        <dbReference type="SAM" id="Phobius"/>
    </source>
</evidence>
<dbReference type="RefSeq" id="WP_143891349.1">
    <property type="nucleotide sequence ID" value="NZ_VJNB01000014.1"/>
</dbReference>
<keyword evidence="10" id="KW-1185">Reference proteome</keyword>
<dbReference type="Pfam" id="PF03591">
    <property type="entry name" value="AzlC"/>
    <property type="match status" value="1"/>
</dbReference>
<dbReference type="InterPro" id="IPR011606">
    <property type="entry name" value="Brnchd-chn_aa_trnsp_permease"/>
</dbReference>
<accession>A0A554W4C0</accession>
<dbReference type="AlphaFoldDB" id="A0A554W4C0"/>
<comment type="subcellular location">
    <subcellularLocation>
        <location evidence="1">Cell membrane</location>
        <topology evidence="1">Multi-pass membrane protein</topology>
    </subcellularLocation>
</comment>
<evidence type="ECO:0000256" key="5">
    <source>
        <dbReference type="ARBA" id="ARBA00022692"/>
    </source>
</evidence>
<sequence>MTLGSSFVFSARLRRHPAFALGVRELAGAATGIAAWGLMTGVAMVQGGLTPLEATLMTLLVYAGSAQLTAVPLMVAGAPLGVVLAAAFCVNLRFVVFSAHLRPYLAHLPRGQRLWVGYLTGDLTYVFFAKRYTRPGATPAERTEQEAYLAGSCGLNYVVWNASSLLGVALAHAIPVSWGLGFAGTLALLGVACSLATSRLRALSAAVSASAAVAAWALPLKLHIIVAIAAAVLVCLIAEAHGPRWLRGASLPPHGASR</sequence>
<organism evidence="9 10">
    <name type="scientific">Tepidimonas alkaliphilus</name>
    <dbReference type="NCBI Taxonomy" id="2588942"/>
    <lineage>
        <taxon>Bacteria</taxon>
        <taxon>Pseudomonadati</taxon>
        <taxon>Pseudomonadota</taxon>
        <taxon>Betaproteobacteria</taxon>
        <taxon>Burkholderiales</taxon>
        <taxon>Tepidimonas</taxon>
    </lineage>
</organism>
<feature type="transmembrane region" description="Helical" evidence="8">
    <location>
        <begin position="21"/>
        <end position="44"/>
    </location>
</feature>
<dbReference type="EMBL" id="VJNB01000014">
    <property type="protein sequence ID" value="TSE18412.1"/>
    <property type="molecule type" value="Genomic_DNA"/>
</dbReference>
<dbReference type="Proteomes" id="UP000315736">
    <property type="component" value="Unassembled WGS sequence"/>
</dbReference>
<keyword evidence="7 8" id="KW-0472">Membrane</keyword>
<dbReference type="PANTHER" id="PTHR34979:SF1">
    <property type="entry name" value="INNER MEMBRANE PROTEIN YGAZ"/>
    <property type="match status" value="1"/>
</dbReference>
<name>A0A554W4C0_9BURK</name>
<feature type="transmembrane region" description="Helical" evidence="8">
    <location>
        <begin position="224"/>
        <end position="242"/>
    </location>
</feature>
<dbReference type="PANTHER" id="PTHR34979">
    <property type="entry name" value="INNER MEMBRANE PROTEIN YGAZ"/>
    <property type="match status" value="1"/>
</dbReference>